<proteinExistence type="predicted"/>
<keyword evidence="2" id="KW-1185">Reference proteome</keyword>
<evidence type="ECO:0000313" key="1">
    <source>
        <dbReference type="EMBL" id="GMF51223.1"/>
    </source>
</evidence>
<name>A0A9W6Y2N2_9STRA</name>
<protein>
    <submittedName>
        <fullName evidence="1">Unnamed protein product</fullName>
    </submittedName>
</protein>
<sequence length="140" mass="14228">MVHIGAFGISVGGSAVIDGNSKSINAVVATEGVMHVVSHQRRQQQERRRGGGDQGRVAHGCRRLAGIETDSKVGVDAGGVCDANAYGASPAASDAIEISVTNIKTSETVVVNAVLLHVIAGGFAGTATVAFGQRYLTGGR</sequence>
<reference evidence="1" key="1">
    <citation type="submission" date="2023-04" db="EMBL/GenBank/DDBJ databases">
        <title>Phytophthora fragariaefolia NBRC 109709.</title>
        <authorList>
            <person name="Ichikawa N."/>
            <person name="Sato H."/>
            <person name="Tonouchi N."/>
        </authorList>
    </citation>
    <scope>NUCLEOTIDE SEQUENCE</scope>
    <source>
        <strain evidence="1">NBRC 109709</strain>
    </source>
</reference>
<dbReference type="AlphaFoldDB" id="A0A9W6Y2N2"/>
<dbReference type="Proteomes" id="UP001165121">
    <property type="component" value="Unassembled WGS sequence"/>
</dbReference>
<comment type="caution">
    <text evidence="1">The sequence shown here is derived from an EMBL/GenBank/DDBJ whole genome shotgun (WGS) entry which is preliminary data.</text>
</comment>
<dbReference type="EMBL" id="BSXT01002842">
    <property type="protein sequence ID" value="GMF51223.1"/>
    <property type="molecule type" value="Genomic_DNA"/>
</dbReference>
<evidence type="ECO:0000313" key="2">
    <source>
        <dbReference type="Proteomes" id="UP001165121"/>
    </source>
</evidence>
<accession>A0A9W6Y2N2</accession>
<organism evidence="1 2">
    <name type="scientific">Phytophthora fragariaefolia</name>
    <dbReference type="NCBI Taxonomy" id="1490495"/>
    <lineage>
        <taxon>Eukaryota</taxon>
        <taxon>Sar</taxon>
        <taxon>Stramenopiles</taxon>
        <taxon>Oomycota</taxon>
        <taxon>Peronosporomycetes</taxon>
        <taxon>Peronosporales</taxon>
        <taxon>Peronosporaceae</taxon>
        <taxon>Phytophthora</taxon>
    </lineage>
</organism>
<gene>
    <name evidence="1" type="ORF">Pfra01_002065000</name>
</gene>